<dbReference type="OrthoDB" id="417481at2759"/>
<dbReference type="Pfam" id="PF04059">
    <property type="entry name" value="RRM_2"/>
    <property type="match status" value="1"/>
</dbReference>
<dbReference type="EMBL" id="CAJNDS010002235">
    <property type="protein sequence ID" value="CAE7386856.1"/>
    <property type="molecule type" value="Genomic_DNA"/>
</dbReference>
<dbReference type="SUPFAM" id="SSF54928">
    <property type="entry name" value="RNA-binding domain, RBD"/>
    <property type="match status" value="1"/>
</dbReference>
<reference evidence="3" key="1">
    <citation type="submission" date="2021-02" db="EMBL/GenBank/DDBJ databases">
        <authorList>
            <person name="Dougan E. K."/>
            <person name="Rhodes N."/>
            <person name="Thang M."/>
            <person name="Chan C."/>
        </authorList>
    </citation>
    <scope>NUCLEOTIDE SEQUENCE</scope>
</reference>
<sequence length="322" mass="35467">MTTSAAAPVKPVRRIDSNSTVDLEHSDITTESNCSSRLPSPRQTGDREQCNVIVKATFLDVDEGQSLLQCFAQLRGRIISDSALVMAYDIQAYEPGKFSDERAKSAESACAGPKMPEVREERGATQATVQPKTQASLQPKSQASQASQAAGKKKSQSKQTADRTTVMLRNVPNNYTREMFLTLLDDHGFAGRYDFVYLPCDFKRQAGSTTICHRQSVHLESEAEQGAQANLGYAFVNLVDASAVDAAWATFDGFEAWALPSQKVCQVKWSGPHQGLEAHVERYKNSPVMHKSVPDEYKPAIFKDGVRRSFPRATKKVKAPSM</sequence>
<evidence type="ECO:0000259" key="2">
    <source>
        <dbReference type="Pfam" id="PF04059"/>
    </source>
</evidence>
<protein>
    <submittedName>
        <fullName evidence="3">TE1 protein</fullName>
    </submittedName>
</protein>
<dbReference type="AlphaFoldDB" id="A0A812QEU2"/>
<feature type="region of interest" description="Disordered" evidence="1">
    <location>
        <begin position="1"/>
        <end position="46"/>
    </location>
</feature>
<proteinExistence type="predicted"/>
<dbReference type="Gene3D" id="3.30.70.330">
    <property type="match status" value="1"/>
</dbReference>
<gene>
    <name evidence="3" type="primary">TE1</name>
    <name evidence="3" type="ORF">SNAT2548_LOCUS21097</name>
</gene>
<dbReference type="GO" id="GO:0003676">
    <property type="term" value="F:nucleic acid binding"/>
    <property type="evidence" value="ECO:0007669"/>
    <property type="project" value="InterPro"/>
</dbReference>
<evidence type="ECO:0000256" key="1">
    <source>
        <dbReference type="SAM" id="MobiDB-lite"/>
    </source>
</evidence>
<feature type="compositionally biased region" description="Polar residues" evidence="1">
    <location>
        <begin position="29"/>
        <end position="43"/>
    </location>
</feature>
<name>A0A812QEU2_9DINO</name>
<keyword evidence="4" id="KW-1185">Reference proteome</keyword>
<comment type="caution">
    <text evidence="3">The sequence shown here is derived from an EMBL/GenBank/DDBJ whole genome shotgun (WGS) entry which is preliminary data.</text>
</comment>
<feature type="region of interest" description="Disordered" evidence="1">
    <location>
        <begin position="104"/>
        <end position="165"/>
    </location>
</feature>
<dbReference type="InterPro" id="IPR007201">
    <property type="entry name" value="Mei2-like_Rrm_C"/>
</dbReference>
<dbReference type="Proteomes" id="UP000604046">
    <property type="component" value="Unassembled WGS sequence"/>
</dbReference>
<evidence type="ECO:0000313" key="4">
    <source>
        <dbReference type="Proteomes" id="UP000604046"/>
    </source>
</evidence>
<dbReference type="InterPro" id="IPR035979">
    <property type="entry name" value="RBD_domain_sf"/>
</dbReference>
<evidence type="ECO:0000313" key="3">
    <source>
        <dbReference type="EMBL" id="CAE7386856.1"/>
    </source>
</evidence>
<feature type="compositionally biased region" description="Low complexity" evidence="1">
    <location>
        <begin position="134"/>
        <end position="150"/>
    </location>
</feature>
<dbReference type="InterPro" id="IPR012677">
    <property type="entry name" value="Nucleotide-bd_a/b_plait_sf"/>
</dbReference>
<organism evidence="3 4">
    <name type="scientific">Symbiodinium natans</name>
    <dbReference type="NCBI Taxonomy" id="878477"/>
    <lineage>
        <taxon>Eukaryota</taxon>
        <taxon>Sar</taxon>
        <taxon>Alveolata</taxon>
        <taxon>Dinophyceae</taxon>
        <taxon>Suessiales</taxon>
        <taxon>Symbiodiniaceae</taxon>
        <taxon>Symbiodinium</taxon>
    </lineage>
</organism>
<feature type="domain" description="Mei2-like C-terminal RNA recognition motif" evidence="2">
    <location>
        <begin position="163"/>
        <end position="205"/>
    </location>
</feature>
<accession>A0A812QEU2</accession>